<reference evidence="2" key="1">
    <citation type="submission" date="2014-09" db="EMBL/GenBank/DDBJ databases">
        <authorList>
            <person name="Magalhaes I.L.F."/>
            <person name="Oliveira U."/>
            <person name="Santos F.R."/>
            <person name="Vidigal T.H.D.A."/>
            <person name="Brescovit A.D."/>
            <person name="Santos A.J."/>
        </authorList>
    </citation>
    <scope>NUCLEOTIDE SEQUENCE</scope>
    <source>
        <tissue evidence="2">Shoot tissue taken approximately 20 cm above the soil surface</tissue>
    </source>
</reference>
<evidence type="ECO:0000256" key="1">
    <source>
        <dbReference type="SAM" id="MobiDB-lite"/>
    </source>
</evidence>
<protein>
    <submittedName>
        <fullName evidence="2">Uncharacterized protein</fullName>
    </submittedName>
</protein>
<dbReference type="AlphaFoldDB" id="A0A0A9CTX3"/>
<name>A0A0A9CTX3_ARUDO</name>
<organism evidence="2">
    <name type="scientific">Arundo donax</name>
    <name type="common">Giant reed</name>
    <name type="synonym">Donax arundinaceus</name>
    <dbReference type="NCBI Taxonomy" id="35708"/>
    <lineage>
        <taxon>Eukaryota</taxon>
        <taxon>Viridiplantae</taxon>
        <taxon>Streptophyta</taxon>
        <taxon>Embryophyta</taxon>
        <taxon>Tracheophyta</taxon>
        <taxon>Spermatophyta</taxon>
        <taxon>Magnoliopsida</taxon>
        <taxon>Liliopsida</taxon>
        <taxon>Poales</taxon>
        <taxon>Poaceae</taxon>
        <taxon>PACMAD clade</taxon>
        <taxon>Arundinoideae</taxon>
        <taxon>Arundineae</taxon>
        <taxon>Arundo</taxon>
    </lineage>
</organism>
<dbReference type="EMBL" id="GBRH01221055">
    <property type="protein sequence ID" value="JAD76840.1"/>
    <property type="molecule type" value="Transcribed_RNA"/>
</dbReference>
<evidence type="ECO:0000313" key="2">
    <source>
        <dbReference type="EMBL" id="JAD76840.1"/>
    </source>
</evidence>
<accession>A0A0A9CTX3</accession>
<reference evidence="2" key="2">
    <citation type="journal article" date="2015" name="Data Brief">
        <title>Shoot transcriptome of the giant reed, Arundo donax.</title>
        <authorList>
            <person name="Barrero R.A."/>
            <person name="Guerrero F.D."/>
            <person name="Moolhuijzen P."/>
            <person name="Goolsby J.A."/>
            <person name="Tidwell J."/>
            <person name="Bellgard S.E."/>
            <person name="Bellgard M.I."/>
        </authorList>
    </citation>
    <scope>NUCLEOTIDE SEQUENCE</scope>
    <source>
        <tissue evidence="2">Shoot tissue taken approximately 20 cm above the soil surface</tissue>
    </source>
</reference>
<feature type="region of interest" description="Disordered" evidence="1">
    <location>
        <begin position="1"/>
        <end position="37"/>
    </location>
</feature>
<proteinExistence type="predicted"/>
<sequence>MQEMWKRPSNQISRKTGARSGWRSPYCSRKLLPQARR</sequence>